<keyword evidence="1 2" id="KW-0963">Cytoplasm</keyword>
<name>A0ABW1UMF6_9LACO</name>
<feature type="region of interest" description="Disordered" evidence="3">
    <location>
        <begin position="58"/>
        <end position="81"/>
    </location>
</feature>
<keyword evidence="5" id="KW-1185">Reference proteome</keyword>
<evidence type="ECO:0000313" key="5">
    <source>
        <dbReference type="Proteomes" id="UP001596310"/>
    </source>
</evidence>
<sequence length="81" mass="9613">MSEIDPKLIARINELAAKAKRDQLTAEETAERQELRHAYLEQFRAGFRTQVENMRLFDQQGQEVTPEKVRQIQRDKNLRDD</sequence>
<evidence type="ECO:0000313" key="4">
    <source>
        <dbReference type="EMBL" id="MFC6315140.1"/>
    </source>
</evidence>
<gene>
    <name evidence="4" type="ORF">ACFQHW_06080</name>
</gene>
<dbReference type="PANTHER" id="PTHR37300">
    <property type="entry name" value="UPF0291 PROTEIN CBO2609/CLC_2481"/>
    <property type="match status" value="1"/>
</dbReference>
<dbReference type="Gene3D" id="1.10.287.540">
    <property type="entry name" value="Helix hairpin bin"/>
    <property type="match status" value="1"/>
</dbReference>
<accession>A0ABW1UMF6</accession>
<evidence type="ECO:0000256" key="3">
    <source>
        <dbReference type="SAM" id="MobiDB-lite"/>
    </source>
</evidence>
<dbReference type="SUPFAM" id="SSF158221">
    <property type="entry name" value="YnzC-like"/>
    <property type="match status" value="1"/>
</dbReference>
<organism evidence="4 5">
    <name type="scientific">Lapidilactobacillus achengensis</name>
    <dbReference type="NCBI Taxonomy" id="2486000"/>
    <lineage>
        <taxon>Bacteria</taxon>
        <taxon>Bacillati</taxon>
        <taxon>Bacillota</taxon>
        <taxon>Bacilli</taxon>
        <taxon>Lactobacillales</taxon>
        <taxon>Lactobacillaceae</taxon>
        <taxon>Lapidilactobacillus</taxon>
    </lineage>
</organism>
<proteinExistence type="inferred from homology"/>
<comment type="similarity">
    <text evidence="2">Belongs to the UPF0291 family.</text>
</comment>
<dbReference type="InterPro" id="IPR009242">
    <property type="entry name" value="DUF896"/>
</dbReference>
<feature type="compositionally biased region" description="Basic and acidic residues" evidence="3">
    <location>
        <begin position="65"/>
        <end position="81"/>
    </location>
</feature>
<comment type="caution">
    <text evidence="4">The sequence shown here is derived from an EMBL/GenBank/DDBJ whole genome shotgun (WGS) entry which is preliminary data.</text>
</comment>
<dbReference type="Proteomes" id="UP001596310">
    <property type="component" value="Unassembled WGS sequence"/>
</dbReference>
<dbReference type="Pfam" id="PF05979">
    <property type="entry name" value="DUF896"/>
    <property type="match status" value="1"/>
</dbReference>
<evidence type="ECO:0000256" key="1">
    <source>
        <dbReference type="ARBA" id="ARBA00022490"/>
    </source>
</evidence>
<comment type="subcellular location">
    <subcellularLocation>
        <location evidence="2">Cytoplasm</location>
    </subcellularLocation>
</comment>
<reference evidence="5" key="1">
    <citation type="journal article" date="2019" name="Int. J. Syst. Evol. Microbiol.">
        <title>The Global Catalogue of Microorganisms (GCM) 10K type strain sequencing project: providing services to taxonomists for standard genome sequencing and annotation.</title>
        <authorList>
            <consortium name="The Broad Institute Genomics Platform"/>
            <consortium name="The Broad Institute Genome Sequencing Center for Infectious Disease"/>
            <person name="Wu L."/>
            <person name="Ma J."/>
        </authorList>
    </citation>
    <scope>NUCLEOTIDE SEQUENCE [LARGE SCALE GENOMIC DNA]</scope>
    <source>
        <strain evidence="5">CCM 8897</strain>
    </source>
</reference>
<dbReference type="RefSeq" id="WP_125596283.1">
    <property type="nucleotide sequence ID" value="NZ_JBHSSM010000015.1"/>
</dbReference>
<dbReference type="PANTHER" id="PTHR37300:SF1">
    <property type="entry name" value="UPF0291 PROTEIN YNZC"/>
    <property type="match status" value="1"/>
</dbReference>
<evidence type="ECO:0000256" key="2">
    <source>
        <dbReference type="HAMAP-Rule" id="MF_01103"/>
    </source>
</evidence>
<dbReference type="EMBL" id="JBHSSM010000015">
    <property type="protein sequence ID" value="MFC6315140.1"/>
    <property type="molecule type" value="Genomic_DNA"/>
</dbReference>
<protein>
    <recommendedName>
        <fullName evidence="2">UPF0291 protein ACFQHW_06080</fullName>
    </recommendedName>
</protein>
<dbReference type="HAMAP" id="MF_01103">
    <property type="entry name" value="UPF0291"/>
    <property type="match status" value="1"/>
</dbReference>